<feature type="domain" description="Pyruvate carboxyltransferase" evidence="10">
    <location>
        <begin position="6"/>
        <end position="267"/>
    </location>
</feature>
<evidence type="ECO:0000256" key="4">
    <source>
        <dbReference type="ARBA" id="ARBA00022430"/>
    </source>
</evidence>
<evidence type="ECO:0000256" key="3">
    <source>
        <dbReference type="ARBA" id="ARBA00012973"/>
    </source>
</evidence>
<dbReference type="PROSITE" id="PS50991">
    <property type="entry name" value="PYR_CT"/>
    <property type="match status" value="1"/>
</dbReference>
<dbReference type="EMBL" id="BAABAV010000001">
    <property type="protein sequence ID" value="GAA4268446.1"/>
    <property type="molecule type" value="Genomic_DNA"/>
</dbReference>
<evidence type="ECO:0000313" key="11">
    <source>
        <dbReference type="EMBL" id="GAA4268446.1"/>
    </source>
</evidence>
<dbReference type="SUPFAM" id="SSF51569">
    <property type="entry name" value="Aldolase"/>
    <property type="match status" value="1"/>
</dbReference>
<gene>
    <name evidence="11" type="ORF">GCM10022257_05470</name>
</gene>
<evidence type="ECO:0000256" key="8">
    <source>
        <dbReference type="ARBA" id="ARBA00023304"/>
    </source>
</evidence>
<comment type="pathway">
    <text evidence="1">Amino-acid biosynthesis; L-leucine biosynthesis; L-leucine from 3-methyl-2-oxobutanoate: step 1/4.</text>
</comment>
<keyword evidence="12" id="KW-1185">Reference proteome</keyword>
<sequence length="391" mass="42791">MSDNNVQIFDTTLRDGEQVPGCKLNTDQKLVIAEQLDNLGVNIIEAGFPVSSPGDFRSVEEISKIVKNATVCGLTRSVENDIKVAAEALKYAKTPRIHTGIGTSDSHIKFKFKSTQEDIIERAVKAVSYAKSFVEDIEFYAEDAGRTDNEYLARVCEAVIKAGATVLNIPDTTGYCLPSEYGAKIKYLKENVKGIEKAIISCHCHNDLGLATANSIEGVINGARQIECTINGIGERAGNTALEEVVMILKQHPYLNLDTGIQTEMLYGISQLVSDSMGIYTQPNKAIVGANAFAHSSGIHQDGVIKNRETYEIIDPKDVGVTESAIVLTARSGRAALAYRAKNIGYELTKLQLDEIYSNFLDFADKKKEVDDNDIHQIIENSKVYNEITSA</sequence>
<dbReference type="Pfam" id="PF00682">
    <property type="entry name" value="HMGL-like"/>
    <property type="match status" value="1"/>
</dbReference>
<keyword evidence="6 9" id="KW-0808">Transferase</keyword>
<dbReference type="Proteomes" id="UP001500027">
    <property type="component" value="Unassembled WGS sequence"/>
</dbReference>
<keyword evidence="7" id="KW-0464">Manganese</keyword>
<dbReference type="InterPro" id="IPR054691">
    <property type="entry name" value="LeuA/HCS_post-cat"/>
</dbReference>
<dbReference type="PROSITE" id="PS00816">
    <property type="entry name" value="AIPM_HOMOCIT_SYNTH_2"/>
    <property type="match status" value="1"/>
</dbReference>
<dbReference type="Gene3D" id="3.20.20.70">
    <property type="entry name" value="Aldolase class I"/>
    <property type="match status" value="1"/>
</dbReference>
<dbReference type="PANTHER" id="PTHR10277:SF9">
    <property type="entry name" value="2-ISOPROPYLMALATE SYNTHASE 1, CHLOROPLASTIC-RELATED"/>
    <property type="match status" value="1"/>
</dbReference>
<dbReference type="PANTHER" id="PTHR10277">
    <property type="entry name" value="HOMOCITRATE SYNTHASE-RELATED"/>
    <property type="match status" value="1"/>
</dbReference>
<dbReference type="InterPro" id="IPR002034">
    <property type="entry name" value="AIPM/Hcit_synth_CS"/>
</dbReference>
<dbReference type="PROSITE" id="PS00815">
    <property type="entry name" value="AIPM_HOMOCIT_SYNTH_1"/>
    <property type="match status" value="1"/>
</dbReference>
<dbReference type="NCBIfam" id="NF002086">
    <property type="entry name" value="PRK00915.1-3"/>
    <property type="match status" value="1"/>
</dbReference>
<reference evidence="12" key="1">
    <citation type="journal article" date="2019" name="Int. J. Syst. Evol. Microbiol.">
        <title>The Global Catalogue of Microorganisms (GCM) 10K type strain sequencing project: providing services to taxonomists for standard genome sequencing and annotation.</title>
        <authorList>
            <consortium name="The Broad Institute Genomics Platform"/>
            <consortium name="The Broad Institute Genome Sequencing Center for Infectious Disease"/>
            <person name="Wu L."/>
            <person name="Ma J."/>
        </authorList>
    </citation>
    <scope>NUCLEOTIDE SEQUENCE [LARGE SCALE GENOMIC DNA]</scope>
    <source>
        <strain evidence="12">JCM 17452</strain>
    </source>
</reference>
<dbReference type="RefSeq" id="WP_139001594.1">
    <property type="nucleotide sequence ID" value="NZ_BAABAV010000001.1"/>
</dbReference>
<dbReference type="CDD" id="cd07940">
    <property type="entry name" value="DRE_TIM_IPMS"/>
    <property type="match status" value="1"/>
</dbReference>
<evidence type="ECO:0000259" key="10">
    <source>
        <dbReference type="PROSITE" id="PS50991"/>
    </source>
</evidence>
<dbReference type="EC" id="2.3.3.13" evidence="3"/>
<protein>
    <recommendedName>
        <fullName evidence="3">2-isopropylmalate synthase</fullName>
        <ecNumber evidence="3">2.3.3.13</ecNumber>
    </recommendedName>
</protein>
<comment type="caution">
    <text evidence="11">The sequence shown here is derived from an EMBL/GenBank/DDBJ whole genome shotgun (WGS) entry which is preliminary data.</text>
</comment>
<keyword evidence="8" id="KW-0100">Branched-chain amino acid biosynthesis</keyword>
<comment type="similarity">
    <text evidence="2">Belongs to the alpha-IPM synthase/homocitrate synthase family. LeuA type 1 subfamily.</text>
</comment>
<proteinExistence type="inferred from homology"/>
<evidence type="ECO:0000256" key="1">
    <source>
        <dbReference type="ARBA" id="ARBA00004689"/>
    </source>
</evidence>
<evidence type="ECO:0000256" key="7">
    <source>
        <dbReference type="ARBA" id="ARBA00023211"/>
    </source>
</evidence>
<organism evidence="11 12">
    <name type="scientific">Hyunsoonleella aestuarii</name>
    <dbReference type="NCBI Taxonomy" id="912802"/>
    <lineage>
        <taxon>Bacteria</taxon>
        <taxon>Pseudomonadati</taxon>
        <taxon>Bacteroidota</taxon>
        <taxon>Flavobacteriia</taxon>
        <taxon>Flavobacteriales</taxon>
        <taxon>Flavobacteriaceae</taxon>
    </lineage>
</organism>
<name>A0ABP8E864_9FLAO</name>
<evidence type="ECO:0000256" key="9">
    <source>
        <dbReference type="RuleBase" id="RU003523"/>
    </source>
</evidence>
<keyword evidence="4" id="KW-0432">Leucine biosynthesis</keyword>
<evidence type="ECO:0000256" key="6">
    <source>
        <dbReference type="ARBA" id="ARBA00022679"/>
    </source>
</evidence>
<dbReference type="Pfam" id="PF22617">
    <property type="entry name" value="HCS_D2"/>
    <property type="match status" value="1"/>
</dbReference>
<dbReference type="InterPro" id="IPR013785">
    <property type="entry name" value="Aldolase_TIM"/>
</dbReference>
<dbReference type="InterPro" id="IPR000891">
    <property type="entry name" value="PYR_CT"/>
</dbReference>
<evidence type="ECO:0000256" key="2">
    <source>
        <dbReference type="ARBA" id="ARBA00009396"/>
    </source>
</evidence>
<accession>A0ABP8E864</accession>
<keyword evidence="5" id="KW-0028">Amino-acid biosynthesis</keyword>
<dbReference type="InterPro" id="IPR050073">
    <property type="entry name" value="2-IPM_HCS-like"/>
</dbReference>
<evidence type="ECO:0000313" key="12">
    <source>
        <dbReference type="Proteomes" id="UP001500027"/>
    </source>
</evidence>
<evidence type="ECO:0000256" key="5">
    <source>
        <dbReference type="ARBA" id="ARBA00022605"/>
    </source>
</evidence>
<dbReference type="Gene3D" id="1.10.238.260">
    <property type="match status" value="1"/>
</dbReference>